<proteinExistence type="predicted"/>
<accession>A0ABQ5CID1</accession>
<evidence type="ECO:0000256" key="1">
    <source>
        <dbReference type="SAM" id="MobiDB-lite"/>
    </source>
</evidence>
<sequence length="107" mass="10488">MHNLFQGDNVTSGTSTLRLVEGNGKGNDDVGNGMGKIGGVLDGGGNDSGWEVSGDSALSRIMAALLPKEWVGLASSGEGDIGNGGDAGSGGDGIWGSGDEYDVSGDG</sequence>
<reference evidence="2" key="2">
    <citation type="submission" date="2022-01" db="EMBL/GenBank/DDBJ databases">
        <authorList>
            <person name="Yamashiro T."/>
            <person name="Shiraishi A."/>
            <person name="Satake H."/>
            <person name="Nakayama K."/>
        </authorList>
    </citation>
    <scope>NUCLEOTIDE SEQUENCE</scope>
</reference>
<organism evidence="2 3">
    <name type="scientific">Tanacetum coccineum</name>
    <dbReference type="NCBI Taxonomy" id="301880"/>
    <lineage>
        <taxon>Eukaryota</taxon>
        <taxon>Viridiplantae</taxon>
        <taxon>Streptophyta</taxon>
        <taxon>Embryophyta</taxon>
        <taxon>Tracheophyta</taxon>
        <taxon>Spermatophyta</taxon>
        <taxon>Magnoliopsida</taxon>
        <taxon>eudicotyledons</taxon>
        <taxon>Gunneridae</taxon>
        <taxon>Pentapetalae</taxon>
        <taxon>asterids</taxon>
        <taxon>campanulids</taxon>
        <taxon>Asterales</taxon>
        <taxon>Asteraceae</taxon>
        <taxon>Asteroideae</taxon>
        <taxon>Anthemideae</taxon>
        <taxon>Anthemidinae</taxon>
        <taxon>Tanacetum</taxon>
    </lineage>
</organism>
<dbReference type="EMBL" id="BQNB010014227">
    <property type="protein sequence ID" value="GJT25621.1"/>
    <property type="molecule type" value="Genomic_DNA"/>
</dbReference>
<gene>
    <name evidence="2" type="ORF">Tco_0895558</name>
</gene>
<name>A0ABQ5CID1_9ASTR</name>
<evidence type="ECO:0000313" key="2">
    <source>
        <dbReference type="EMBL" id="GJT25621.1"/>
    </source>
</evidence>
<protein>
    <submittedName>
        <fullName evidence="2">Uncharacterized protein</fullName>
    </submittedName>
</protein>
<dbReference type="Proteomes" id="UP001151760">
    <property type="component" value="Unassembled WGS sequence"/>
</dbReference>
<evidence type="ECO:0000313" key="3">
    <source>
        <dbReference type="Proteomes" id="UP001151760"/>
    </source>
</evidence>
<feature type="compositionally biased region" description="Gly residues" evidence="1">
    <location>
        <begin position="79"/>
        <end position="96"/>
    </location>
</feature>
<comment type="caution">
    <text evidence="2">The sequence shown here is derived from an EMBL/GenBank/DDBJ whole genome shotgun (WGS) entry which is preliminary data.</text>
</comment>
<feature type="region of interest" description="Disordered" evidence="1">
    <location>
        <begin position="77"/>
        <end position="107"/>
    </location>
</feature>
<reference evidence="2" key="1">
    <citation type="journal article" date="2022" name="Int. J. Mol. Sci.">
        <title>Draft Genome of Tanacetum Coccineum: Genomic Comparison of Closely Related Tanacetum-Family Plants.</title>
        <authorList>
            <person name="Yamashiro T."/>
            <person name="Shiraishi A."/>
            <person name="Nakayama K."/>
            <person name="Satake H."/>
        </authorList>
    </citation>
    <scope>NUCLEOTIDE SEQUENCE</scope>
</reference>
<feature type="compositionally biased region" description="Polar residues" evidence="1">
    <location>
        <begin position="1"/>
        <end position="17"/>
    </location>
</feature>
<feature type="region of interest" description="Disordered" evidence="1">
    <location>
        <begin position="1"/>
        <end position="32"/>
    </location>
</feature>
<keyword evidence="3" id="KW-1185">Reference proteome</keyword>